<organism evidence="4">
    <name type="scientific">uncultured Anaerotruncus sp</name>
    <dbReference type="NCBI Taxonomy" id="905011"/>
    <lineage>
        <taxon>Bacteria</taxon>
        <taxon>Bacillati</taxon>
        <taxon>Bacillota</taxon>
        <taxon>Clostridia</taxon>
        <taxon>Eubacteriales</taxon>
        <taxon>Oscillospiraceae</taxon>
        <taxon>Anaerotruncus</taxon>
        <taxon>environmental samples</taxon>
    </lineage>
</organism>
<evidence type="ECO:0000259" key="3">
    <source>
        <dbReference type="PROSITE" id="PS50887"/>
    </source>
</evidence>
<keyword evidence="1" id="KW-0812">Transmembrane</keyword>
<feature type="domain" description="EAL" evidence="2">
    <location>
        <begin position="387"/>
        <end position="641"/>
    </location>
</feature>
<dbReference type="AlphaFoldDB" id="A0A1C6HVI7"/>
<dbReference type="PANTHER" id="PTHR33121">
    <property type="entry name" value="CYCLIC DI-GMP PHOSPHODIESTERASE PDEF"/>
    <property type="match status" value="1"/>
</dbReference>
<dbReference type="CDD" id="cd01949">
    <property type="entry name" value="GGDEF"/>
    <property type="match status" value="1"/>
</dbReference>
<dbReference type="PANTHER" id="PTHR33121:SF79">
    <property type="entry name" value="CYCLIC DI-GMP PHOSPHODIESTERASE PDED-RELATED"/>
    <property type="match status" value="1"/>
</dbReference>
<evidence type="ECO:0000256" key="1">
    <source>
        <dbReference type="SAM" id="Phobius"/>
    </source>
</evidence>
<evidence type="ECO:0000259" key="2">
    <source>
        <dbReference type="PROSITE" id="PS50883"/>
    </source>
</evidence>
<dbReference type="Pfam" id="PF00563">
    <property type="entry name" value="EAL"/>
    <property type="match status" value="1"/>
</dbReference>
<dbReference type="Gene3D" id="3.20.20.450">
    <property type="entry name" value="EAL domain"/>
    <property type="match status" value="1"/>
</dbReference>
<reference evidence="4" key="1">
    <citation type="submission" date="2015-09" db="EMBL/GenBank/DDBJ databases">
        <authorList>
            <consortium name="Pathogen Informatics"/>
        </authorList>
    </citation>
    <scope>NUCLEOTIDE SEQUENCE</scope>
    <source>
        <strain evidence="4">2789STDY5834896</strain>
    </source>
</reference>
<feature type="domain" description="GGDEF" evidence="3">
    <location>
        <begin position="247"/>
        <end position="378"/>
    </location>
</feature>
<dbReference type="EMBL" id="FMHG01000001">
    <property type="protein sequence ID" value="SCJ61852.1"/>
    <property type="molecule type" value="Genomic_DNA"/>
</dbReference>
<dbReference type="CDD" id="cd01948">
    <property type="entry name" value="EAL"/>
    <property type="match status" value="1"/>
</dbReference>
<feature type="transmembrane region" description="Helical" evidence="1">
    <location>
        <begin position="5"/>
        <end position="22"/>
    </location>
</feature>
<feature type="transmembrane region" description="Helical" evidence="1">
    <location>
        <begin position="34"/>
        <end position="58"/>
    </location>
</feature>
<dbReference type="Pfam" id="PF00990">
    <property type="entry name" value="GGDEF"/>
    <property type="match status" value="1"/>
</dbReference>
<dbReference type="InterPro" id="IPR000160">
    <property type="entry name" value="GGDEF_dom"/>
</dbReference>
<keyword evidence="1" id="KW-1133">Transmembrane helix</keyword>
<name>A0A1C6HVI7_9FIRM</name>
<dbReference type="SMART" id="SM00267">
    <property type="entry name" value="GGDEF"/>
    <property type="match status" value="1"/>
</dbReference>
<dbReference type="InterPro" id="IPR050706">
    <property type="entry name" value="Cyclic-di-GMP_PDE-like"/>
</dbReference>
<dbReference type="PROSITE" id="PS50887">
    <property type="entry name" value="GGDEF"/>
    <property type="match status" value="1"/>
</dbReference>
<proteinExistence type="predicted"/>
<dbReference type="SUPFAM" id="SSF55073">
    <property type="entry name" value="Nucleotide cyclase"/>
    <property type="match status" value="1"/>
</dbReference>
<dbReference type="PROSITE" id="PS50883">
    <property type="entry name" value="EAL"/>
    <property type="match status" value="1"/>
</dbReference>
<dbReference type="NCBIfam" id="TIGR00254">
    <property type="entry name" value="GGDEF"/>
    <property type="match status" value="1"/>
</dbReference>
<dbReference type="SMART" id="SM00052">
    <property type="entry name" value="EAL"/>
    <property type="match status" value="1"/>
</dbReference>
<accession>A0A1C6HVI7</accession>
<keyword evidence="1" id="KW-0472">Membrane</keyword>
<protein>
    <submittedName>
        <fullName evidence="4">Bacteriophytochrome cph2</fullName>
    </submittedName>
</protein>
<feature type="transmembrane region" description="Helical" evidence="1">
    <location>
        <begin position="142"/>
        <end position="164"/>
    </location>
</feature>
<dbReference type="Gene3D" id="3.30.70.270">
    <property type="match status" value="1"/>
</dbReference>
<dbReference type="InterPro" id="IPR001633">
    <property type="entry name" value="EAL_dom"/>
</dbReference>
<dbReference type="SUPFAM" id="SSF141868">
    <property type="entry name" value="EAL domain-like"/>
    <property type="match status" value="1"/>
</dbReference>
<sequence>MSWNIAPECISLVILGIIWVYARKGSHLPTLKNRVFQGCLLVTFCAMASNILSTLLLYKSQVAPLWLTNIVTTVYYLLTPLMGLAYFLYAVSVIYPEGRQLRRIVLLGVVPAVGYAVLVLINPFTGLLFYLDRQMGYVRGPWVMVTYLLFYLYCVASIAVTVLGRRRVPPSVYRILAAFPVLAVLVIVVQQVYPNIILSGSAATCAMLIIYLHLQNKQISQDYLTGVPNRQELLDMLELIVKRQPGISFTLVVVSLRDFRQINSAYGQQRGDELLCAVCRFLSRVGPRENVYRFSGDEFALLFYGDGERQARGCVEAVQQRMTEPWMVGDLSFTLPAVMGIMRRQDDSMTLENIISAVEYAVARAKTGRYGKICYCDQAMLAELERRRSIVNILKERLQKREVELYYQPIYSVEDGSFRYAESLMRIPDSSIGPIYPSEFIPIAEETGLIVEMTYLVLDKVCKFVNRLLAQSLDIGAVHVNFSALQFSQPDLADRVLDIIHQNGTPLSAIKIEFTESTLAESTEVVASFAREMERHGLLIGLDDFGTGYSNIATVISIPFDTLKFDKSLVWASIDSEKSARTVKNLVHTFKDLGMVVVAEGVEDLAQSQLVENFGVDQIQGFYYASPMPAKQTEQFLSEHVSAAVGAGRHTTA</sequence>
<feature type="transmembrane region" description="Helical" evidence="1">
    <location>
        <begin position="104"/>
        <end position="130"/>
    </location>
</feature>
<dbReference type="InterPro" id="IPR035919">
    <property type="entry name" value="EAL_sf"/>
</dbReference>
<dbReference type="GO" id="GO:0071111">
    <property type="term" value="F:cyclic-guanylate-specific phosphodiesterase activity"/>
    <property type="evidence" value="ECO:0007669"/>
    <property type="project" value="InterPro"/>
</dbReference>
<feature type="transmembrane region" description="Helical" evidence="1">
    <location>
        <begin position="70"/>
        <end position="92"/>
    </location>
</feature>
<feature type="transmembrane region" description="Helical" evidence="1">
    <location>
        <begin position="171"/>
        <end position="190"/>
    </location>
</feature>
<dbReference type="InterPro" id="IPR043128">
    <property type="entry name" value="Rev_trsase/Diguanyl_cyclase"/>
</dbReference>
<gene>
    <name evidence="4" type="primary">cph2_6</name>
    <name evidence="4" type="ORF">SAMEA3545359_01085</name>
</gene>
<dbReference type="InterPro" id="IPR029787">
    <property type="entry name" value="Nucleotide_cyclase"/>
</dbReference>
<evidence type="ECO:0000313" key="4">
    <source>
        <dbReference type="EMBL" id="SCJ61852.1"/>
    </source>
</evidence>